<accession>A0A9P9FIT7</accession>
<dbReference type="PANTHER" id="PTHR12553:SF49">
    <property type="entry name" value="ZINC PHOSPHODIESTERASE ELAC PROTEIN 2"/>
    <property type="match status" value="1"/>
</dbReference>
<dbReference type="OrthoDB" id="527344at2759"/>
<organism evidence="14 15">
    <name type="scientific">Dactylonectria estremocensis</name>
    <dbReference type="NCBI Taxonomy" id="1079267"/>
    <lineage>
        <taxon>Eukaryota</taxon>
        <taxon>Fungi</taxon>
        <taxon>Dikarya</taxon>
        <taxon>Ascomycota</taxon>
        <taxon>Pezizomycotina</taxon>
        <taxon>Sordariomycetes</taxon>
        <taxon>Hypocreomycetidae</taxon>
        <taxon>Hypocreales</taxon>
        <taxon>Nectriaceae</taxon>
        <taxon>Dactylonectria</taxon>
    </lineage>
</organism>
<protein>
    <recommendedName>
        <fullName evidence="4">ribonuclease Z</fullName>
        <ecNumber evidence="4">3.1.26.11</ecNumber>
    </recommendedName>
</protein>
<feature type="compositionally biased region" description="Basic residues" evidence="11">
    <location>
        <begin position="170"/>
        <end position="182"/>
    </location>
</feature>
<evidence type="ECO:0000256" key="9">
    <source>
        <dbReference type="ARBA" id="ARBA00022801"/>
    </source>
</evidence>
<evidence type="ECO:0000256" key="6">
    <source>
        <dbReference type="ARBA" id="ARBA00022722"/>
    </source>
</evidence>
<evidence type="ECO:0000256" key="3">
    <source>
        <dbReference type="ARBA" id="ARBA00007823"/>
    </source>
</evidence>
<evidence type="ECO:0000256" key="4">
    <source>
        <dbReference type="ARBA" id="ARBA00012477"/>
    </source>
</evidence>
<dbReference type="InterPro" id="IPR036866">
    <property type="entry name" value="RibonucZ/Hydroxyglut_hydro"/>
</dbReference>
<comment type="catalytic activity">
    <reaction evidence="1">
        <text>Endonucleolytic cleavage of RNA, removing extra 3' nucleotides from tRNA precursor, generating 3' termini of tRNAs. A 3'-hydroxy group is left at the tRNA terminus and a 5'-phosphoryl group is left at the trailer molecule.</text>
        <dbReference type="EC" id="3.1.26.11"/>
    </reaction>
</comment>
<dbReference type="InterPro" id="IPR047151">
    <property type="entry name" value="RNZ2-like"/>
</dbReference>
<evidence type="ECO:0000313" key="15">
    <source>
        <dbReference type="Proteomes" id="UP000717696"/>
    </source>
</evidence>
<feature type="domain" description="tRNase Z endonuclease" evidence="13">
    <location>
        <begin position="7"/>
        <end position="68"/>
    </location>
</feature>
<dbReference type="InterPro" id="IPR001279">
    <property type="entry name" value="Metallo-B-lactamas"/>
</dbReference>
<keyword evidence="10" id="KW-0862">Zinc</keyword>
<reference evidence="14" key="1">
    <citation type="journal article" date="2021" name="Nat. Commun.">
        <title>Genetic determinants of endophytism in the Arabidopsis root mycobiome.</title>
        <authorList>
            <person name="Mesny F."/>
            <person name="Miyauchi S."/>
            <person name="Thiergart T."/>
            <person name="Pickel B."/>
            <person name="Atanasova L."/>
            <person name="Karlsson M."/>
            <person name="Huettel B."/>
            <person name="Barry K.W."/>
            <person name="Haridas S."/>
            <person name="Chen C."/>
            <person name="Bauer D."/>
            <person name="Andreopoulos W."/>
            <person name="Pangilinan J."/>
            <person name="LaButti K."/>
            <person name="Riley R."/>
            <person name="Lipzen A."/>
            <person name="Clum A."/>
            <person name="Drula E."/>
            <person name="Henrissat B."/>
            <person name="Kohler A."/>
            <person name="Grigoriev I.V."/>
            <person name="Martin F.M."/>
            <person name="Hacquard S."/>
        </authorList>
    </citation>
    <scope>NUCLEOTIDE SEQUENCE</scope>
    <source>
        <strain evidence="14">MPI-CAGE-AT-0021</strain>
    </source>
</reference>
<dbReference type="CDD" id="cd07718">
    <property type="entry name" value="RNaseZ_ELAC1_ELAC2-C-term-like_MBL-fold"/>
    <property type="match status" value="1"/>
</dbReference>
<evidence type="ECO:0000313" key="14">
    <source>
        <dbReference type="EMBL" id="KAH7162283.1"/>
    </source>
</evidence>
<evidence type="ECO:0000256" key="8">
    <source>
        <dbReference type="ARBA" id="ARBA00022759"/>
    </source>
</evidence>
<dbReference type="Pfam" id="PF13691">
    <property type="entry name" value="Lactamase_B_4"/>
    <property type="match status" value="1"/>
</dbReference>
<evidence type="ECO:0000256" key="10">
    <source>
        <dbReference type="ARBA" id="ARBA00022833"/>
    </source>
</evidence>
<dbReference type="InterPro" id="IPR027794">
    <property type="entry name" value="tRNase_Z_dom"/>
</dbReference>
<dbReference type="SUPFAM" id="SSF56281">
    <property type="entry name" value="Metallo-hydrolase/oxidoreductase"/>
    <property type="match status" value="1"/>
</dbReference>
<keyword evidence="6" id="KW-0540">Nuclease</keyword>
<dbReference type="Gene3D" id="3.60.15.10">
    <property type="entry name" value="Ribonuclease Z/Hydroxyacylglutathione hydrolase-like"/>
    <property type="match status" value="2"/>
</dbReference>
<dbReference type="GO" id="GO:1990180">
    <property type="term" value="P:mitochondrial tRNA 3'-end processing"/>
    <property type="evidence" value="ECO:0007669"/>
    <property type="project" value="TreeGrafter"/>
</dbReference>
<dbReference type="Proteomes" id="UP000717696">
    <property type="component" value="Unassembled WGS sequence"/>
</dbReference>
<comment type="caution">
    <text evidence="14">The sequence shown here is derived from an EMBL/GenBank/DDBJ whole genome shotgun (WGS) entry which is preliminary data.</text>
</comment>
<dbReference type="EC" id="3.1.26.11" evidence="4"/>
<name>A0A9P9FIT7_9HYPO</name>
<keyword evidence="7" id="KW-0479">Metal-binding</keyword>
<dbReference type="AlphaFoldDB" id="A0A9P9FIT7"/>
<gene>
    <name evidence="14" type="ORF">B0J13DRAFT_535549</name>
</gene>
<dbReference type="Pfam" id="PF12706">
    <property type="entry name" value="Lactamase_B_2"/>
    <property type="match status" value="1"/>
</dbReference>
<evidence type="ECO:0000256" key="7">
    <source>
        <dbReference type="ARBA" id="ARBA00022723"/>
    </source>
</evidence>
<keyword evidence="9" id="KW-0378">Hydrolase</keyword>
<sequence>MSTSIEIASVPTADTPGTCLYVRTEKRAYVFGRPSEGTQRAMNARRVTMGATEQIFLSGSLSWNQIGGLYGFVLTVGNSIDATKTQFDQTTAARVAKGLKTVQRSVNSSLGIHGGDNLCHTLAACRTVILRQPVSVSTFEHREDQRVETPVDVQADWEDDGLRVWNVPVRRNRSSSPQKRRAATPDNDDTSSSEDTFKPAQGPSDPTLARVMVEKAMFNGRLGDTNMIPKQVSLIKSTDTAFVRNGKNLTPYTGPFADTGAEIPNPEEIVWVMPSKDHVADRKANKWDTVLLTATPLPRTTYSELSMSYVVKCHNRRGKFDPAAAKKLGVKPQDFKILTSGCSVEGANGVTVSPEMVLGASTPGKGFIVADIESRDFLDSFMDRPEWSNPDLMSDIVSMYWILGAGMANDVRIQKFVRDYPKIKHIFCATDTCPNMISLSGPAELQTKLRRIDPERFNLLKYDNTVKGVLPEGPQVSPGRAGYKIGLMPRLDLDAGQAAPFPNLLSAASEVTEPVLSLAREALEKTSDLKFLRQIEEDEKDIPNRDAEIIPLGTGSSCPGKYRNVSATLIRVPGLGNYLLDCGEGTLNQIKRLFGDEETTDILRDLRCIAISHLHADHHLGAPSLIKAWYETTINDNDAKLAISCIWRYRTLLEEVSQVEDIGFHRLSFVNCPLSGEIPHATAEKLGDGNFGLASVKRIPVTHCWRSDAVQLELTSGLRIAYSGDCRPSDDFARQCHGAHLLIHECTFDDDMEHHAVKKQHSTMKEALDVASKMGARRTLLTHFSQRYVKSETIKRDDANAGKVLMAFDHMRVRLGDFQKAAAFQPAILKMLAEAS</sequence>
<evidence type="ECO:0000259" key="13">
    <source>
        <dbReference type="Pfam" id="PF13691"/>
    </source>
</evidence>
<dbReference type="EMBL" id="JAGMUU010000001">
    <property type="protein sequence ID" value="KAH7162283.1"/>
    <property type="molecule type" value="Genomic_DNA"/>
</dbReference>
<evidence type="ECO:0000256" key="5">
    <source>
        <dbReference type="ARBA" id="ARBA00022694"/>
    </source>
</evidence>
<evidence type="ECO:0000256" key="2">
    <source>
        <dbReference type="ARBA" id="ARBA00001947"/>
    </source>
</evidence>
<keyword evidence="8" id="KW-0255">Endonuclease</keyword>
<keyword evidence="5" id="KW-0819">tRNA processing</keyword>
<comment type="cofactor">
    <cofactor evidence="2">
        <name>Zn(2+)</name>
        <dbReference type="ChEBI" id="CHEBI:29105"/>
    </cofactor>
</comment>
<feature type="region of interest" description="Disordered" evidence="11">
    <location>
        <begin position="168"/>
        <end position="207"/>
    </location>
</feature>
<keyword evidence="15" id="KW-1185">Reference proteome</keyword>
<comment type="similarity">
    <text evidence="3">Belongs to the RNase Z family.</text>
</comment>
<evidence type="ECO:0000259" key="12">
    <source>
        <dbReference type="Pfam" id="PF12706"/>
    </source>
</evidence>
<evidence type="ECO:0000256" key="11">
    <source>
        <dbReference type="SAM" id="MobiDB-lite"/>
    </source>
</evidence>
<dbReference type="PANTHER" id="PTHR12553">
    <property type="entry name" value="ZINC PHOSPHODIESTERASE ELAC PROTEIN 2"/>
    <property type="match status" value="1"/>
</dbReference>
<feature type="domain" description="Metallo-beta-lactamase" evidence="12">
    <location>
        <begin position="577"/>
        <end position="784"/>
    </location>
</feature>
<proteinExistence type="inferred from homology"/>
<dbReference type="GO" id="GO:0005739">
    <property type="term" value="C:mitochondrion"/>
    <property type="evidence" value="ECO:0007669"/>
    <property type="project" value="TreeGrafter"/>
</dbReference>
<dbReference type="GO" id="GO:0042781">
    <property type="term" value="F:3'-tRNA processing endoribonuclease activity"/>
    <property type="evidence" value="ECO:0007669"/>
    <property type="project" value="UniProtKB-EC"/>
</dbReference>
<dbReference type="GO" id="GO:0046872">
    <property type="term" value="F:metal ion binding"/>
    <property type="evidence" value="ECO:0007669"/>
    <property type="project" value="UniProtKB-KW"/>
</dbReference>
<evidence type="ECO:0000256" key="1">
    <source>
        <dbReference type="ARBA" id="ARBA00000402"/>
    </source>
</evidence>